<accession>A0A1G8CHN4</accession>
<gene>
    <name evidence="1" type="ORF">SAMN05443529_113103</name>
</gene>
<dbReference type="EMBL" id="FNCP01000013">
    <property type="protein sequence ID" value="SDH44912.1"/>
    <property type="molecule type" value="Genomic_DNA"/>
</dbReference>
<keyword evidence="2" id="KW-1185">Reference proteome</keyword>
<dbReference type="AlphaFoldDB" id="A0A1G8CHN4"/>
<sequence>MEPEFKKEIDDLHDFMTEQGNFSEDVIERLNRIEAKIEVLLLETSHIRREKKL</sequence>
<protein>
    <submittedName>
        <fullName evidence="1">Uncharacterized protein</fullName>
    </submittedName>
</protein>
<dbReference type="RefSeq" id="WP_176786155.1">
    <property type="nucleotide sequence ID" value="NZ_FNCP01000013.1"/>
</dbReference>
<evidence type="ECO:0000313" key="1">
    <source>
        <dbReference type="EMBL" id="SDH44912.1"/>
    </source>
</evidence>
<name>A0A1G8CHN4_9FIRM</name>
<dbReference type="Proteomes" id="UP000198656">
    <property type="component" value="Unassembled WGS sequence"/>
</dbReference>
<dbReference type="STRING" id="1121419.SAMN05443529_113103"/>
<reference evidence="2" key="1">
    <citation type="submission" date="2016-10" db="EMBL/GenBank/DDBJ databases">
        <authorList>
            <person name="Varghese N."/>
            <person name="Submissions S."/>
        </authorList>
    </citation>
    <scope>NUCLEOTIDE SEQUENCE [LARGE SCALE GENOMIC DNA]</scope>
    <source>
        <strain evidence="2">DSM 8344</strain>
    </source>
</reference>
<evidence type="ECO:0000313" key="2">
    <source>
        <dbReference type="Proteomes" id="UP000198656"/>
    </source>
</evidence>
<proteinExistence type="predicted"/>
<organism evidence="1 2">
    <name type="scientific">Desulfosporosinus hippei DSM 8344</name>
    <dbReference type="NCBI Taxonomy" id="1121419"/>
    <lineage>
        <taxon>Bacteria</taxon>
        <taxon>Bacillati</taxon>
        <taxon>Bacillota</taxon>
        <taxon>Clostridia</taxon>
        <taxon>Eubacteriales</taxon>
        <taxon>Desulfitobacteriaceae</taxon>
        <taxon>Desulfosporosinus</taxon>
    </lineage>
</organism>